<evidence type="ECO:0000313" key="2">
    <source>
        <dbReference type="Proteomes" id="UP000824469"/>
    </source>
</evidence>
<proteinExistence type="predicted"/>
<keyword evidence="2" id="KW-1185">Reference proteome</keyword>
<reference evidence="1 2" key="1">
    <citation type="journal article" date="2021" name="Nat. Plants">
        <title>The Taxus genome provides insights into paclitaxel biosynthesis.</title>
        <authorList>
            <person name="Xiong X."/>
            <person name="Gou J."/>
            <person name="Liao Q."/>
            <person name="Li Y."/>
            <person name="Zhou Q."/>
            <person name="Bi G."/>
            <person name="Li C."/>
            <person name="Du R."/>
            <person name="Wang X."/>
            <person name="Sun T."/>
            <person name="Guo L."/>
            <person name="Liang H."/>
            <person name="Lu P."/>
            <person name="Wu Y."/>
            <person name="Zhang Z."/>
            <person name="Ro D.K."/>
            <person name="Shang Y."/>
            <person name="Huang S."/>
            <person name="Yan J."/>
        </authorList>
    </citation>
    <scope>NUCLEOTIDE SEQUENCE [LARGE SCALE GENOMIC DNA]</scope>
    <source>
        <strain evidence="1">Ta-2019</strain>
    </source>
</reference>
<dbReference type="EMBL" id="JAHRHJ020000008">
    <property type="protein sequence ID" value="KAH9304516.1"/>
    <property type="molecule type" value="Genomic_DNA"/>
</dbReference>
<comment type="caution">
    <text evidence="1">The sequence shown here is derived from an EMBL/GenBank/DDBJ whole genome shotgun (WGS) entry which is preliminary data.</text>
</comment>
<name>A0AA38CRJ2_TAXCH</name>
<feature type="non-terminal residue" evidence="1">
    <location>
        <position position="77"/>
    </location>
</feature>
<sequence length="77" mass="8485">LFILAARLGVVDLLLGALLARWCFAHTSSLTCVDLATTARVWLHGSREPLAHAWFFPAHLPARGSLHVVCLHVVYLL</sequence>
<protein>
    <submittedName>
        <fullName evidence="1">Uncharacterized protein</fullName>
    </submittedName>
</protein>
<evidence type="ECO:0000313" key="1">
    <source>
        <dbReference type="EMBL" id="KAH9304516.1"/>
    </source>
</evidence>
<dbReference type="Proteomes" id="UP000824469">
    <property type="component" value="Unassembled WGS sequence"/>
</dbReference>
<gene>
    <name evidence="1" type="ORF">KI387_008920</name>
</gene>
<feature type="non-terminal residue" evidence="1">
    <location>
        <position position="1"/>
    </location>
</feature>
<accession>A0AA38CRJ2</accession>
<dbReference type="AlphaFoldDB" id="A0AA38CRJ2"/>
<organism evidence="1 2">
    <name type="scientific">Taxus chinensis</name>
    <name type="common">Chinese yew</name>
    <name type="synonym">Taxus wallichiana var. chinensis</name>
    <dbReference type="NCBI Taxonomy" id="29808"/>
    <lineage>
        <taxon>Eukaryota</taxon>
        <taxon>Viridiplantae</taxon>
        <taxon>Streptophyta</taxon>
        <taxon>Embryophyta</taxon>
        <taxon>Tracheophyta</taxon>
        <taxon>Spermatophyta</taxon>
        <taxon>Pinopsida</taxon>
        <taxon>Pinidae</taxon>
        <taxon>Conifers II</taxon>
        <taxon>Cupressales</taxon>
        <taxon>Taxaceae</taxon>
        <taxon>Taxus</taxon>
    </lineage>
</organism>